<proteinExistence type="inferred from homology"/>
<dbReference type="GO" id="GO:0008654">
    <property type="term" value="P:phospholipid biosynthetic process"/>
    <property type="evidence" value="ECO:0007669"/>
    <property type="project" value="UniProtKB-KW"/>
</dbReference>
<keyword evidence="10" id="KW-0378">Hydrolase</keyword>
<evidence type="ECO:0000256" key="8">
    <source>
        <dbReference type="ARBA" id="ARBA00022516"/>
    </source>
</evidence>
<dbReference type="Proteomes" id="UP000093898">
    <property type="component" value="Unassembled WGS sequence"/>
</dbReference>
<name>A0A1A3GLK5_MYCMU</name>
<evidence type="ECO:0000313" key="20">
    <source>
        <dbReference type="Proteomes" id="UP000093898"/>
    </source>
</evidence>
<dbReference type="Gene3D" id="3.30.428.30">
    <property type="entry name" value="HIT family - CDH-like"/>
    <property type="match status" value="1"/>
</dbReference>
<dbReference type="Pfam" id="PF02611">
    <property type="entry name" value="CDH"/>
    <property type="match status" value="1"/>
</dbReference>
<dbReference type="InterPro" id="IPR036265">
    <property type="entry name" value="HIT-like_sf"/>
</dbReference>
<evidence type="ECO:0000256" key="2">
    <source>
        <dbReference type="ARBA" id="ARBA00004162"/>
    </source>
</evidence>
<sequence length="290" mass="31801">MTTTTVTTRPRVTRRIAAAAALVAAPALAFGLSPAAHAETGTQHFAECDLTHKDDKIWDGVKPPAHGVGEHSPKNPGHNLQVQWPGNDSTRGFAVHPGKQDIKAVQDLLVVPTVRETGIECPNLLRSDAPNYFKDAYDSIHFGSSPDWALGINSQDGRGYDQLHIHLTRLYGPARDDIDRAVKAGKVGKDEHKWVDQVIEVTDHDKTFLQNSKHQYRAWNANGIDTNFFAKLNDDVVTPLYNHGNKHAAMAHETMLVTLNHEGNGLIVLASDTNSGIHGVNQIEGIMDKR</sequence>
<keyword evidence="11" id="KW-1133">Transmembrane helix</keyword>
<evidence type="ECO:0000256" key="5">
    <source>
        <dbReference type="ARBA" id="ARBA00006435"/>
    </source>
</evidence>
<keyword evidence="9" id="KW-0812">Transmembrane</keyword>
<organism evidence="19 20">
    <name type="scientific">Mycolicibacterium mucogenicum</name>
    <name type="common">Mycobacterium mucogenicum</name>
    <dbReference type="NCBI Taxonomy" id="56689"/>
    <lineage>
        <taxon>Bacteria</taxon>
        <taxon>Bacillati</taxon>
        <taxon>Actinomycetota</taxon>
        <taxon>Actinomycetes</taxon>
        <taxon>Mycobacteriales</taxon>
        <taxon>Mycobacteriaceae</taxon>
        <taxon>Mycolicibacterium</taxon>
    </lineage>
</organism>
<comment type="pathway">
    <text evidence="3">Phospholipid metabolism; CDP-diacylglycerol degradation; phosphatidate from CDP-diacylglycerol: step 1/1.</text>
</comment>
<evidence type="ECO:0000256" key="12">
    <source>
        <dbReference type="ARBA" id="ARBA00023098"/>
    </source>
</evidence>
<dbReference type="GO" id="GO:0005886">
    <property type="term" value="C:plasma membrane"/>
    <property type="evidence" value="ECO:0007669"/>
    <property type="project" value="UniProtKB-SubCell"/>
</dbReference>
<comment type="catalytic activity">
    <reaction evidence="1">
        <text>a CDP-1,2-diacyl-sn-glycerol + H2O = a 1,2-diacyl-sn-glycero-3-phosphate + CMP + 2 H(+)</text>
        <dbReference type="Rhea" id="RHEA:15221"/>
        <dbReference type="ChEBI" id="CHEBI:15377"/>
        <dbReference type="ChEBI" id="CHEBI:15378"/>
        <dbReference type="ChEBI" id="CHEBI:58332"/>
        <dbReference type="ChEBI" id="CHEBI:58608"/>
        <dbReference type="ChEBI" id="CHEBI:60377"/>
        <dbReference type="EC" id="3.6.1.26"/>
    </reaction>
</comment>
<reference evidence="19 20" key="1">
    <citation type="submission" date="2016-06" db="EMBL/GenBank/DDBJ databases">
        <authorList>
            <person name="Kjaerup R.B."/>
            <person name="Dalgaard T.S."/>
            <person name="Juul-Madsen H.R."/>
        </authorList>
    </citation>
    <scope>NUCLEOTIDE SEQUENCE [LARGE SCALE GENOMIC DNA]</scope>
    <source>
        <strain evidence="19 20">1127319.6</strain>
    </source>
</reference>
<evidence type="ECO:0000256" key="6">
    <source>
        <dbReference type="ARBA" id="ARBA00012375"/>
    </source>
</evidence>
<dbReference type="AlphaFoldDB" id="A0A1A3GLK5"/>
<keyword evidence="15" id="KW-1208">Phospholipid metabolism</keyword>
<evidence type="ECO:0000256" key="17">
    <source>
        <dbReference type="ARBA" id="ARBA00032892"/>
    </source>
</evidence>
<keyword evidence="7" id="KW-1003">Cell membrane</keyword>
<dbReference type="PROSITE" id="PS51318">
    <property type="entry name" value="TAT"/>
    <property type="match status" value="1"/>
</dbReference>
<keyword evidence="8" id="KW-0444">Lipid biosynthesis</keyword>
<evidence type="ECO:0000313" key="19">
    <source>
        <dbReference type="EMBL" id="OBJ36203.1"/>
    </source>
</evidence>
<dbReference type="OrthoDB" id="481399at2"/>
<dbReference type="InterPro" id="IPR003763">
    <property type="entry name" value="CDP-diacylglyc_Pase"/>
</dbReference>
<keyword evidence="18" id="KW-0732">Signal</keyword>
<comment type="caution">
    <text evidence="19">The sequence shown here is derived from an EMBL/GenBank/DDBJ whole genome shotgun (WGS) entry which is preliminary data.</text>
</comment>
<evidence type="ECO:0000256" key="7">
    <source>
        <dbReference type="ARBA" id="ARBA00022475"/>
    </source>
</evidence>
<keyword evidence="13" id="KW-0472">Membrane</keyword>
<feature type="signal peptide" evidence="18">
    <location>
        <begin position="1"/>
        <end position="38"/>
    </location>
</feature>
<dbReference type="InterPro" id="IPR006311">
    <property type="entry name" value="TAT_signal"/>
</dbReference>
<dbReference type="SUPFAM" id="SSF54197">
    <property type="entry name" value="HIT-like"/>
    <property type="match status" value="1"/>
</dbReference>
<keyword evidence="12" id="KW-0443">Lipid metabolism</keyword>
<dbReference type="GO" id="GO:0046342">
    <property type="term" value="P:CDP-diacylglycerol catabolic process"/>
    <property type="evidence" value="ECO:0007669"/>
    <property type="project" value="UniProtKB-UniPathway"/>
</dbReference>
<evidence type="ECO:0000256" key="9">
    <source>
        <dbReference type="ARBA" id="ARBA00022692"/>
    </source>
</evidence>
<protein>
    <recommendedName>
        <fullName evidence="6">CDP-diacylglycerol diphosphatase</fullName>
        <ecNumber evidence="6">3.6.1.26</ecNumber>
    </recommendedName>
    <alternativeName>
        <fullName evidence="16">CDP-diacylglycerol phosphatidylhydrolase</fullName>
    </alternativeName>
    <alternativeName>
        <fullName evidence="17">CDP-diglyceride hydrolase</fullName>
    </alternativeName>
</protein>
<comment type="subcellular location">
    <subcellularLocation>
        <location evidence="2">Cell membrane</location>
        <topology evidence="2">Single-pass membrane protein</topology>
    </subcellularLocation>
</comment>
<comment type="similarity">
    <text evidence="5">Belongs to the Cdh family.</text>
</comment>
<evidence type="ECO:0000256" key="3">
    <source>
        <dbReference type="ARBA" id="ARBA00004927"/>
    </source>
</evidence>
<keyword evidence="14" id="KW-0594">Phospholipid biosynthesis</keyword>
<comment type="pathway">
    <text evidence="4">Lipid metabolism.</text>
</comment>
<evidence type="ECO:0000256" key="16">
    <source>
        <dbReference type="ARBA" id="ARBA00032888"/>
    </source>
</evidence>
<feature type="chain" id="PRO_5008323253" description="CDP-diacylglycerol diphosphatase" evidence="18">
    <location>
        <begin position="39"/>
        <end position="290"/>
    </location>
</feature>
<evidence type="ECO:0000256" key="4">
    <source>
        <dbReference type="ARBA" id="ARBA00005189"/>
    </source>
</evidence>
<accession>A0A1A3GLK5</accession>
<dbReference type="RefSeq" id="WP_064986051.1">
    <property type="nucleotide sequence ID" value="NZ_LZLC01000250.1"/>
</dbReference>
<evidence type="ECO:0000256" key="15">
    <source>
        <dbReference type="ARBA" id="ARBA00023264"/>
    </source>
</evidence>
<dbReference type="GO" id="GO:0008715">
    <property type="term" value="F:CDP-diacylglycerol diphosphatase activity"/>
    <property type="evidence" value="ECO:0007669"/>
    <property type="project" value="UniProtKB-EC"/>
</dbReference>
<evidence type="ECO:0000256" key="18">
    <source>
        <dbReference type="SAM" id="SignalP"/>
    </source>
</evidence>
<dbReference type="EMBL" id="LZLC01000250">
    <property type="protein sequence ID" value="OBJ36203.1"/>
    <property type="molecule type" value="Genomic_DNA"/>
</dbReference>
<gene>
    <name evidence="19" type="ORF">A5630_07360</name>
</gene>
<evidence type="ECO:0000256" key="10">
    <source>
        <dbReference type="ARBA" id="ARBA00022801"/>
    </source>
</evidence>
<evidence type="ECO:0000256" key="1">
    <source>
        <dbReference type="ARBA" id="ARBA00001007"/>
    </source>
</evidence>
<evidence type="ECO:0000256" key="14">
    <source>
        <dbReference type="ARBA" id="ARBA00023209"/>
    </source>
</evidence>
<evidence type="ECO:0000256" key="13">
    <source>
        <dbReference type="ARBA" id="ARBA00023136"/>
    </source>
</evidence>
<dbReference type="EC" id="3.6.1.26" evidence="6"/>
<evidence type="ECO:0000256" key="11">
    <source>
        <dbReference type="ARBA" id="ARBA00022989"/>
    </source>
</evidence>
<dbReference type="UniPathway" id="UPA00609">
    <property type="reaction ID" value="UER00664"/>
</dbReference>